<dbReference type="InterPro" id="IPR032035">
    <property type="entry name" value="Folliculin_DENN"/>
</dbReference>
<dbReference type="PANTHER" id="PTHR31441:SF2">
    <property type="entry name" value="FOLLICULIN"/>
    <property type="match status" value="1"/>
</dbReference>
<accession>A0A835CVK8</accession>
<evidence type="ECO:0000256" key="9">
    <source>
        <dbReference type="ARBA" id="ARBA00022468"/>
    </source>
</evidence>
<keyword evidence="18" id="KW-1185">Reference proteome</keyword>
<dbReference type="GO" id="GO:0005096">
    <property type="term" value="F:GTPase activator activity"/>
    <property type="evidence" value="ECO:0007669"/>
    <property type="project" value="UniProtKB-KW"/>
</dbReference>
<keyword evidence="12" id="KW-0206">Cytoskeleton</keyword>
<comment type="caution">
    <text evidence="17">The sequence shown here is derived from an EMBL/GenBank/DDBJ whole genome shotgun (WGS) entry which is preliminary data.</text>
</comment>
<dbReference type="Proteomes" id="UP000639338">
    <property type="component" value="Unassembled WGS sequence"/>
</dbReference>
<dbReference type="GO" id="GO:1904263">
    <property type="term" value="P:positive regulation of TORC1 signaling"/>
    <property type="evidence" value="ECO:0007669"/>
    <property type="project" value="TreeGrafter"/>
</dbReference>
<dbReference type="GO" id="GO:0000122">
    <property type="term" value="P:negative regulation of transcription by RNA polymerase II"/>
    <property type="evidence" value="ECO:0007669"/>
    <property type="project" value="TreeGrafter"/>
</dbReference>
<dbReference type="GO" id="GO:0005765">
    <property type="term" value="C:lysosomal membrane"/>
    <property type="evidence" value="ECO:0007669"/>
    <property type="project" value="UniProtKB-SubCell"/>
</dbReference>
<evidence type="ECO:0000256" key="10">
    <source>
        <dbReference type="ARBA" id="ARBA00022490"/>
    </source>
</evidence>
<keyword evidence="9" id="KW-0343">GTPase activation</keyword>
<evidence type="ECO:0000256" key="4">
    <source>
        <dbReference type="ARBA" id="ARBA00004300"/>
    </source>
</evidence>
<comment type="similarity">
    <text evidence="7">Belongs to the folliculin family.</text>
</comment>
<dbReference type="InterPro" id="IPR037521">
    <property type="entry name" value="FLCN/SMCR8_DENN"/>
</dbReference>
<proteinExistence type="inferred from homology"/>
<dbReference type="InterPro" id="IPR021713">
    <property type="entry name" value="Folliculin"/>
</dbReference>
<dbReference type="Pfam" id="PF11704">
    <property type="entry name" value="Folliculin"/>
    <property type="match status" value="1"/>
</dbReference>
<keyword evidence="13" id="KW-0458">Lysosome</keyword>
<dbReference type="OrthoDB" id="5599713at2759"/>
<evidence type="ECO:0000313" key="18">
    <source>
        <dbReference type="Proteomes" id="UP000639338"/>
    </source>
</evidence>
<dbReference type="GO" id="GO:0005813">
    <property type="term" value="C:centrosome"/>
    <property type="evidence" value="ECO:0007669"/>
    <property type="project" value="UniProtKB-SubCell"/>
</dbReference>
<evidence type="ECO:0000256" key="13">
    <source>
        <dbReference type="ARBA" id="ARBA00023228"/>
    </source>
</evidence>
<evidence type="ECO:0000259" key="16">
    <source>
        <dbReference type="PROSITE" id="PS51834"/>
    </source>
</evidence>
<reference evidence="17 18" key="1">
    <citation type="submission" date="2020-08" db="EMBL/GenBank/DDBJ databases">
        <title>Aphidius gifuensis genome sequencing and assembly.</title>
        <authorList>
            <person name="Du Z."/>
        </authorList>
    </citation>
    <scope>NUCLEOTIDE SEQUENCE [LARGE SCALE GENOMIC DNA]</scope>
    <source>
        <strain evidence="17">YNYX2018</strain>
        <tissue evidence="17">Adults</tissue>
    </source>
</reference>
<dbReference type="AlphaFoldDB" id="A0A835CVK8"/>
<comment type="subcellular location">
    <subcellularLocation>
        <location evidence="2">Cell projection</location>
        <location evidence="2">Cilium</location>
    </subcellularLocation>
    <subcellularLocation>
        <location evidence="4">Cytoplasm</location>
        <location evidence="4">Cytoskeleton</location>
        <location evidence="4">Microtubule organizing center</location>
        <location evidence="4">Centrosome</location>
    </subcellularLocation>
    <subcellularLocation>
        <location evidence="3">Cytoplasm</location>
        <location evidence="3">Cytoskeleton</location>
        <location evidence="3">Spindle</location>
    </subcellularLocation>
    <subcellularLocation>
        <location evidence="5">Cytoplasm</location>
        <location evidence="5">Cytosol</location>
    </subcellularLocation>
    <subcellularLocation>
        <location evidence="6">Lysosome membrane</location>
    </subcellularLocation>
    <subcellularLocation>
        <location evidence="1">Nucleus</location>
    </subcellularLocation>
</comment>
<gene>
    <name evidence="17" type="ORF">HCN44_006585</name>
</gene>
<evidence type="ECO:0000256" key="5">
    <source>
        <dbReference type="ARBA" id="ARBA00004514"/>
    </source>
</evidence>
<dbReference type="Gene3D" id="1.10.10.1730">
    <property type="entry name" value="Folliculin"/>
    <property type="match status" value="1"/>
</dbReference>
<dbReference type="EMBL" id="JACMRX010000002">
    <property type="protein sequence ID" value="KAF7995478.1"/>
    <property type="molecule type" value="Genomic_DNA"/>
</dbReference>
<evidence type="ECO:0000256" key="2">
    <source>
        <dbReference type="ARBA" id="ARBA00004138"/>
    </source>
</evidence>
<keyword evidence="11" id="KW-0472">Membrane</keyword>
<sequence length="480" mass="54651">MNAVIAMCTFCEMHGPKVIFSTQTYRKFDEKEPKKKQHFYGPQELINSNSNNINNKTTILPTNNCDGCENFGNIKYLSNEHESRTSFISSRQPLAEDIANLLSHACIRSLSCELHLGKNGVCYFGDENRGHVLSHFFTLKDAQARGIRRSCSFIVFMKDKQFLLNMWPFFVDNLNQIIQELQEFAERKYNADEAINPQRSARLSTANDGRICSRETGGGMPRGLSEITNEKHVFVRIHMWLVWILSTGAKHFTESYPKNELLMIHQDFIDSPEFINISKIKTSVTILRELSCKLTIEKFRKMLYACLTGTQMVVRGTDDKKIEILYALSSLVPRSCRRIIINSPEFRNINECNFLGVDTSVAVPVSCQDICRLDIIPEQNDKKNFKTHVLKWTGQLPSKLPTLLVKLEKYIFNNKLDDSVLKAQFIALQEEWANIAKIVHSMRGRGHRGDLGGLIISLGAGKHDLKLLDSWSLGLPSNPA</sequence>
<protein>
    <recommendedName>
        <fullName evidence="8">Folliculin</fullName>
    </recommendedName>
</protein>
<evidence type="ECO:0000313" key="17">
    <source>
        <dbReference type="EMBL" id="KAF7995478.1"/>
    </source>
</evidence>
<feature type="domain" description="UDENN FLCN/SMCR8-type" evidence="16">
    <location>
        <begin position="67"/>
        <end position="480"/>
    </location>
</feature>
<dbReference type="GO" id="GO:0005634">
    <property type="term" value="C:nucleus"/>
    <property type="evidence" value="ECO:0007669"/>
    <property type="project" value="UniProtKB-SubCell"/>
</dbReference>
<evidence type="ECO:0000256" key="14">
    <source>
        <dbReference type="ARBA" id="ARBA00023242"/>
    </source>
</evidence>
<dbReference type="Pfam" id="PF16692">
    <property type="entry name" value="Folliculin_C"/>
    <property type="match status" value="1"/>
</dbReference>
<evidence type="ECO:0000256" key="6">
    <source>
        <dbReference type="ARBA" id="ARBA00004656"/>
    </source>
</evidence>
<evidence type="ECO:0000256" key="15">
    <source>
        <dbReference type="ARBA" id="ARBA00023273"/>
    </source>
</evidence>
<evidence type="ECO:0000256" key="8">
    <source>
        <dbReference type="ARBA" id="ARBA00021824"/>
    </source>
</evidence>
<evidence type="ECO:0000256" key="7">
    <source>
        <dbReference type="ARBA" id="ARBA00009987"/>
    </source>
</evidence>
<dbReference type="GO" id="GO:0005929">
    <property type="term" value="C:cilium"/>
    <property type="evidence" value="ECO:0007669"/>
    <property type="project" value="UniProtKB-SubCell"/>
</dbReference>
<dbReference type="GO" id="GO:0005829">
    <property type="term" value="C:cytosol"/>
    <property type="evidence" value="ECO:0007669"/>
    <property type="project" value="UniProtKB-SubCell"/>
</dbReference>
<evidence type="ECO:0000256" key="1">
    <source>
        <dbReference type="ARBA" id="ARBA00004123"/>
    </source>
</evidence>
<name>A0A835CVK8_APHGI</name>
<organism evidence="17 18">
    <name type="scientific">Aphidius gifuensis</name>
    <name type="common">Parasitoid wasp</name>
    <dbReference type="NCBI Taxonomy" id="684658"/>
    <lineage>
        <taxon>Eukaryota</taxon>
        <taxon>Metazoa</taxon>
        <taxon>Ecdysozoa</taxon>
        <taxon>Arthropoda</taxon>
        <taxon>Hexapoda</taxon>
        <taxon>Insecta</taxon>
        <taxon>Pterygota</taxon>
        <taxon>Neoptera</taxon>
        <taxon>Endopterygota</taxon>
        <taxon>Hymenoptera</taxon>
        <taxon>Apocrita</taxon>
        <taxon>Ichneumonoidea</taxon>
        <taxon>Braconidae</taxon>
        <taxon>Aphidiinae</taxon>
        <taxon>Aphidius</taxon>
    </lineage>
</organism>
<dbReference type="GO" id="GO:0005819">
    <property type="term" value="C:spindle"/>
    <property type="evidence" value="ECO:0007669"/>
    <property type="project" value="UniProtKB-SubCell"/>
</dbReference>
<keyword evidence="10" id="KW-0963">Cytoplasm</keyword>
<dbReference type="PROSITE" id="PS51834">
    <property type="entry name" value="DENN_FLCN_SMCR8"/>
    <property type="match status" value="1"/>
</dbReference>
<dbReference type="Gene3D" id="3.40.50.12430">
    <property type="match status" value="1"/>
</dbReference>
<dbReference type="InterPro" id="IPR044886">
    <property type="entry name" value="FLCN_DENN_C_sf"/>
</dbReference>
<dbReference type="PANTHER" id="PTHR31441">
    <property type="entry name" value="FOLLICULIN FAMILY MEMBER"/>
    <property type="match status" value="1"/>
</dbReference>
<evidence type="ECO:0000256" key="3">
    <source>
        <dbReference type="ARBA" id="ARBA00004186"/>
    </source>
</evidence>
<keyword evidence="14" id="KW-0539">Nucleus</keyword>
<evidence type="ECO:0000256" key="12">
    <source>
        <dbReference type="ARBA" id="ARBA00023212"/>
    </source>
</evidence>
<evidence type="ECO:0000256" key="11">
    <source>
        <dbReference type="ARBA" id="ARBA00023136"/>
    </source>
</evidence>
<keyword evidence="15" id="KW-0966">Cell projection</keyword>
<dbReference type="InterPro" id="IPR037520">
    <property type="entry name" value="Folliculin/SMCR8_longin"/>
</dbReference>